<evidence type="ECO:0000256" key="2">
    <source>
        <dbReference type="ARBA" id="ARBA00023140"/>
    </source>
</evidence>
<dbReference type="InterPro" id="IPR051053">
    <property type="entry name" value="ECH/Chromodomain_protein"/>
</dbReference>
<accession>A0A382I6Q1</accession>
<dbReference type="Gene3D" id="3.90.226.10">
    <property type="entry name" value="2-enoyl-CoA Hydratase, Chain A, domain 1"/>
    <property type="match status" value="1"/>
</dbReference>
<proteinExistence type="predicted"/>
<keyword evidence="2" id="KW-0576">Peroxisome</keyword>
<dbReference type="PANTHER" id="PTHR43684">
    <property type="match status" value="1"/>
</dbReference>
<comment type="subcellular location">
    <subcellularLocation>
        <location evidence="1">Peroxisome</location>
    </subcellularLocation>
</comment>
<dbReference type="CDD" id="cd06558">
    <property type="entry name" value="crotonase-like"/>
    <property type="match status" value="1"/>
</dbReference>
<evidence type="ECO:0000256" key="3">
    <source>
        <dbReference type="ARBA" id="ARBA00023235"/>
    </source>
</evidence>
<evidence type="ECO:0008006" key="5">
    <source>
        <dbReference type="Google" id="ProtNLM"/>
    </source>
</evidence>
<dbReference type="AlphaFoldDB" id="A0A382I6Q1"/>
<dbReference type="InterPro" id="IPR029045">
    <property type="entry name" value="ClpP/crotonase-like_dom_sf"/>
</dbReference>
<dbReference type="Pfam" id="PF00378">
    <property type="entry name" value="ECH_1"/>
    <property type="match status" value="1"/>
</dbReference>
<evidence type="ECO:0000256" key="1">
    <source>
        <dbReference type="ARBA" id="ARBA00004275"/>
    </source>
</evidence>
<dbReference type="PANTHER" id="PTHR43684:SF1">
    <property type="entry name" value="ENOYL-COA DELTA ISOMERASE 2"/>
    <property type="match status" value="1"/>
</dbReference>
<dbReference type="InterPro" id="IPR001753">
    <property type="entry name" value="Enoyl-CoA_hydra/iso"/>
</dbReference>
<sequence length="262" mass="28953">MGDEKMSDYINIEKTESVLKIGFNRPDKKNALNGEMYYAVRDALISGDDDASVRAVMIYGTAGNFTTGNDLKEFLDFATSDKKDFPAKEFLDVLIPYSKPVIAAVDGLAVGIGATMTIHCDLVYASDEARFQMPFVNLGLNPEAGSSFALPQLIGYHNAAEIILLGGMVTANRAYDMGFVNAVVKQSELMDTAMDAAQRIAELPPTPIRLAKSMMKKHFTDKTMETNDKEFHSFVNRLSSPETAEAVQAFMEKRKPDFSRFE</sequence>
<reference evidence="4" key="1">
    <citation type="submission" date="2018-05" db="EMBL/GenBank/DDBJ databases">
        <authorList>
            <person name="Lanie J.A."/>
            <person name="Ng W.-L."/>
            <person name="Kazmierczak K.M."/>
            <person name="Andrzejewski T.M."/>
            <person name="Davidsen T.M."/>
            <person name="Wayne K.J."/>
            <person name="Tettelin H."/>
            <person name="Glass J.I."/>
            <person name="Rusch D."/>
            <person name="Podicherti R."/>
            <person name="Tsui H.-C.T."/>
            <person name="Winkler M.E."/>
        </authorList>
    </citation>
    <scope>NUCLEOTIDE SEQUENCE</scope>
</reference>
<keyword evidence="3" id="KW-0413">Isomerase</keyword>
<dbReference type="GO" id="GO:0004165">
    <property type="term" value="F:delta(3)-delta(2)-enoyl-CoA isomerase activity"/>
    <property type="evidence" value="ECO:0007669"/>
    <property type="project" value="UniProtKB-ARBA"/>
</dbReference>
<dbReference type="GO" id="GO:0005777">
    <property type="term" value="C:peroxisome"/>
    <property type="evidence" value="ECO:0007669"/>
    <property type="project" value="UniProtKB-SubCell"/>
</dbReference>
<dbReference type="EMBL" id="UINC01065491">
    <property type="protein sequence ID" value="SVB95218.1"/>
    <property type="molecule type" value="Genomic_DNA"/>
</dbReference>
<name>A0A382I6Q1_9ZZZZ</name>
<dbReference type="SUPFAM" id="SSF52096">
    <property type="entry name" value="ClpP/crotonase"/>
    <property type="match status" value="1"/>
</dbReference>
<organism evidence="4">
    <name type="scientific">marine metagenome</name>
    <dbReference type="NCBI Taxonomy" id="408172"/>
    <lineage>
        <taxon>unclassified sequences</taxon>
        <taxon>metagenomes</taxon>
        <taxon>ecological metagenomes</taxon>
    </lineage>
</organism>
<feature type="non-terminal residue" evidence="4">
    <location>
        <position position="262"/>
    </location>
</feature>
<protein>
    <recommendedName>
        <fullName evidence="5">Enoyl-CoA hydratase</fullName>
    </recommendedName>
</protein>
<gene>
    <name evidence="4" type="ORF">METZ01_LOCUS248072</name>
</gene>
<evidence type="ECO:0000313" key="4">
    <source>
        <dbReference type="EMBL" id="SVB95218.1"/>
    </source>
</evidence>